<keyword evidence="4" id="KW-0677">Repeat</keyword>
<evidence type="ECO:0000313" key="11">
    <source>
        <dbReference type="EMBL" id="KAK3603470.1"/>
    </source>
</evidence>
<name>A0AAE0T451_9BIVA</name>
<dbReference type="Gene3D" id="2.130.10.10">
    <property type="entry name" value="YVTN repeat-like/Quinoprotein amine dehydrogenase"/>
    <property type="match status" value="1"/>
</dbReference>
<dbReference type="GO" id="GO:0009411">
    <property type="term" value="P:response to UV"/>
    <property type="evidence" value="ECO:0007669"/>
    <property type="project" value="TreeGrafter"/>
</dbReference>
<dbReference type="GO" id="GO:0006281">
    <property type="term" value="P:DNA repair"/>
    <property type="evidence" value="ECO:0007669"/>
    <property type="project" value="UniProtKB-KW"/>
</dbReference>
<sequence>MTMVRTRSSAKASASSFAEGLKTISPRLEKLRYKRRKTGLKISGDKQNGSAEMKEINRVTSSVFWKKDTDDEFQKVLSEWGFGARKCPPQIRTFRPLAEHSLNLLHFFQQNSFGLKSRMELHQSIRSPVVSLVSDLTLCKTVCPFDRQVTAMEWHPVNPNILAVGSKGGDIILWDISHTYHVKFFQGAGAGRSCQALKFWPWDSSRVITASVDGTVTLHDFEGRNNQILADTMNHPYFWYSSVAVSTQFGLVAAGHNAGFLRLMHKTGEKVFDFQLHKGKITHTEFSPRED</sequence>
<keyword evidence="7" id="KW-0238">DNA-binding</keyword>
<dbReference type="GO" id="GO:0080008">
    <property type="term" value="C:Cul4-RING E3 ubiquitin ligase complex"/>
    <property type="evidence" value="ECO:0007669"/>
    <property type="project" value="InterPro"/>
</dbReference>
<dbReference type="EMBL" id="JAEAOA010001808">
    <property type="protein sequence ID" value="KAK3603470.1"/>
    <property type="molecule type" value="Genomic_DNA"/>
</dbReference>
<dbReference type="InterPro" id="IPR036322">
    <property type="entry name" value="WD40_repeat_dom_sf"/>
</dbReference>
<evidence type="ECO:0000256" key="7">
    <source>
        <dbReference type="ARBA" id="ARBA00023125"/>
    </source>
</evidence>
<organism evidence="11 12">
    <name type="scientific">Potamilus streckersoni</name>
    <dbReference type="NCBI Taxonomy" id="2493646"/>
    <lineage>
        <taxon>Eukaryota</taxon>
        <taxon>Metazoa</taxon>
        <taxon>Spiralia</taxon>
        <taxon>Lophotrochozoa</taxon>
        <taxon>Mollusca</taxon>
        <taxon>Bivalvia</taxon>
        <taxon>Autobranchia</taxon>
        <taxon>Heteroconchia</taxon>
        <taxon>Palaeoheterodonta</taxon>
        <taxon>Unionida</taxon>
        <taxon>Unionoidea</taxon>
        <taxon>Unionidae</taxon>
        <taxon>Ambleminae</taxon>
        <taxon>Lampsilini</taxon>
        <taxon>Potamilus</taxon>
    </lineage>
</organism>
<evidence type="ECO:0000256" key="9">
    <source>
        <dbReference type="ARBA" id="ARBA00023242"/>
    </source>
</evidence>
<dbReference type="GO" id="GO:0005634">
    <property type="term" value="C:nucleus"/>
    <property type="evidence" value="ECO:0007669"/>
    <property type="project" value="UniProtKB-SubCell"/>
</dbReference>
<dbReference type="SUPFAM" id="SSF50978">
    <property type="entry name" value="WD40 repeat-like"/>
    <property type="match status" value="1"/>
</dbReference>
<keyword evidence="8" id="KW-0234">DNA repair</keyword>
<keyword evidence="9" id="KW-0539">Nucleus</keyword>
<evidence type="ECO:0000256" key="8">
    <source>
        <dbReference type="ARBA" id="ARBA00023204"/>
    </source>
</evidence>
<accession>A0AAE0T451</accession>
<keyword evidence="6" id="KW-0833">Ubl conjugation pathway</keyword>
<gene>
    <name evidence="11" type="ORF">CHS0354_030310</name>
</gene>
<evidence type="ECO:0000256" key="5">
    <source>
        <dbReference type="ARBA" id="ARBA00022763"/>
    </source>
</evidence>
<keyword evidence="3" id="KW-0853">WD repeat</keyword>
<evidence type="ECO:0000256" key="4">
    <source>
        <dbReference type="ARBA" id="ARBA00022737"/>
    </source>
</evidence>
<reference evidence="11" key="3">
    <citation type="submission" date="2023-05" db="EMBL/GenBank/DDBJ databases">
        <authorList>
            <person name="Smith C.H."/>
        </authorList>
    </citation>
    <scope>NUCLEOTIDE SEQUENCE</scope>
    <source>
        <strain evidence="11">CHS0354</strain>
        <tissue evidence="11">Mantle</tissue>
    </source>
</reference>
<protein>
    <recommendedName>
        <fullName evidence="10">Damage-specific DNA-binding protein 2</fullName>
    </recommendedName>
</protein>
<dbReference type="AlphaFoldDB" id="A0AAE0T451"/>
<dbReference type="InterPro" id="IPR033312">
    <property type="entry name" value="DDB2"/>
</dbReference>
<reference evidence="11" key="2">
    <citation type="journal article" date="2021" name="Genome Biol. Evol.">
        <title>Developing a high-quality reference genome for a parasitic bivalve with doubly uniparental inheritance (Bivalvia: Unionida).</title>
        <authorList>
            <person name="Smith C.H."/>
        </authorList>
    </citation>
    <scope>NUCLEOTIDE SEQUENCE</scope>
    <source>
        <strain evidence="11">CHS0354</strain>
        <tissue evidence="11">Mantle</tissue>
    </source>
</reference>
<comment type="similarity">
    <text evidence="2">Belongs to the WD repeat DDB2/WDR76 family.</text>
</comment>
<dbReference type="PANTHER" id="PTHR15169">
    <property type="entry name" value="DAMAGE-SPECIFIC DNA BINDING PROTEIN 2"/>
    <property type="match status" value="1"/>
</dbReference>
<evidence type="ECO:0000256" key="2">
    <source>
        <dbReference type="ARBA" id="ARBA00005434"/>
    </source>
</evidence>
<proteinExistence type="inferred from homology"/>
<evidence type="ECO:0000256" key="1">
    <source>
        <dbReference type="ARBA" id="ARBA00004123"/>
    </source>
</evidence>
<comment type="caution">
    <text evidence="11">The sequence shown here is derived from an EMBL/GenBank/DDBJ whole genome shotgun (WGS) entry which is preliminary data.</text>
</comment>
<dbReference type="SMART" id="SM00320">
    <property type="entry name" value="WD40"/>
    <property type="match status" value="2"/>
</dbReference>
<keyword evidence="12" id="KW-1185">Reference proteome</keyword>
<dbReference type="Proteomes" id="UP001195483">
    <property type="component" value="Unassembled WGS sequence"/>
</dbReference>
<evidence type="ECO:0000256" key="10">
    <source>
        <dbReference type="ARBA" id="ARBA00031670"/>
    </source>
</evidence>
<dbReference type="InterPro" id="IPR015943">
    <property type="entry name" value="WD40/YVTN_repeat-like_dom_sf"/>
</dbReference>
<evidence type="ECO:0000256" key="3">
    <source>
        <dbReference type="ARBA" id="ARBA00022574"/>
    </source>
</evidence>
<comment type="subcellular location">
    <subcellularLocation>
        <location evidence="1">Nucleus</location>
    </subcellularLocation>
</comment>
<dbReference type="GO" id="GO:0003684">
    <property type="term" value="F:damaged DNA binding"/>
    <property type="evidence" value="ECO:0007669"/>
    <property type="project" value="InterPro"/>
</dbReference>
<dbReference type="PANTHER" id="PTHR15169:SF0">
    <property type="entry name" value="DNA DAMAGE-BINDING PROTEIN 2"/>
    <property type="match status" value="1"/>
</dbReference>
<keyword evidence="5" id="KW-0227">DNA damage</keyword>
<evidence type="ECO:0000313" key="12">
    <source>
        <dbReference type="Proteomes" id="UP001195483"/>
    </source>
</evidence>
<evidence type="ECO:0000256" key="6">
    <source>
        <dbReference type="ARBA" id="ARBA00022786"/>
    </source>
</evidence>
<dbReference type="InterPro" id="IPR001680">
    <property type="entry name" value="WD40_rpt"/>
</dbReference>
<reference evidence="11" key="1">
    <citation type="journal article" date="2021" name="Genome Biol. Evol.">
        <title>A High-Quality Reference Genome for a Parasitic Bivalve with Doubly Uniparental Inheritance (Bivalvia: Unionida).</title>
        <authorList>
            <person name="Smith C.H."/>
        </authorList>
    </citation>
    <scope>NUCLEOTIDE SEQUENCE</scope>
    <source>
        <strain evidence="11">CHS0354</strain>
    </source>
</reference>